<dbReference type="EMBL" id="LAZR01006353">
    <property type="protein sequence ID" value="KKM92745.1"/>
    <property type="molecule type" value="Genomic_DNA"/>
</dbReference>
<accession>A0A0F9NV48</accession>
<organism evidence="1">
    <name type="scientific">marine sediment metagenome</name>
    <dbReference type="NCBI Taxonomy" id="412755"/>
    <lineage>
        <taxon>unclassified sequences</taxon>
        <taxon>metagenomes</taxon>
        <taxon>ecological metagenomes</taxon>
    </lineage>
</organism>
<protein>
    <submittedName>
        <fullName evidence="1">Uncharacterized protein</fullName>
    </submittedName>
</protein>
<name>A0A0F9NV48_9ZZZZ</name>
<comment type="caution">
    <text evidence="1">The sequence shown here is derived from an EMBL/GenBank/DDBJ whole genome shotgun (WGS) entry which is preliminary data.</text>
</comment>
<dbReference type="AlphaFoldDB" id="A0A0F9NV48"/>
<evidence type="ECO:0000313" key="1">
    <source>
        <dbReference type="EMBL" id="KKM92745.1"/>
    </source>
</evidence>
<proteinExistence type="predicted"/>
<reference evidence="1" key="1">
    <citation type="journal article" date="2015" name="Nature">
        <title>Complex archaea that bridge the gap between prokaryotes and eukaryotes.</title>
        <authorList>
            <person name="Spang A."/>
            <person name="Saw J.H."/>
            <person name="Jorgensen S.L."/>
            <person name="Zaremba-Niedzwiedzka K."/>
            <person name="Martijn J."/>
            <person name="Lind A.E."/>
            <person name="van Eijk R."/>
            <person name="Schleper C."/>
            <person name="Guy L."/>
            <person name="Ettema T.J."/>
        </authorList>
    </citation>
    <scope>NUCLEOTIDE SEQUENCE</scope>
</reference>
<sequence>MDHVSVTIFPNGCWFTCWTSSFQIGWWAQHGANREARKFFKGDEEGVRVGDIVRWVLSCHEHSPCDSYRDVLVPC</sequence>
<gene>
    <name evidence="1" type="ORF">LCGC14_1215410</name>
</gene>